<name>A0A9P9FC16_9HYPO</name>
<reference evidence="1" key="1">
    <citation type="journal article" date="2021" name="Nat. Commun.">
        <title>Genetic determinants of endophytism in the Arabidopsis root mycobiome.</title>
        <authorList>
            <person name="Mesny F."/>
            <person name="Miyauchi S."/>
            <person name="Thiergart T."/>
            <person name="Pickel B."/>
            <person name="Atanasova L."/>
            <person name="Karlsson M."/>
            <person name="Huettel B."/>
            <person name="Barry K.W."/>
            <person name="Haridas S."/>
            <person name="Chen C."/>
            <person name="Bauer D."/>
            <person name="Andreopoulos W."/>
            <person name="Pangilinan J."/>
            <person name="LaButti K."/>
            <person name="Riley R."/>
            <person name="Lipzen A."/>
            <person name="Clum A."/>
            <person name="Drula E."/>
            <person name="Henrissat B."/>
            <person name="Kohler A."/>
            <person name="Grigoriev I.V."/>
            <person name="Martin F.M."/>
            <person name="Hacquard S."/>
        </authorList>
    </citation>
    <scope>NUCLEOTIDE SEQUENCE</scope>
    <source>
        <strain evidence="1">MPI-CAGE-AT-0021</strain>
    </source>
</reference>
<proteinExistence type="predicted"/>
<evidence type="ECO:0000313" key="1">
    <source>
        <dbReference type="EMBL" id="KAH7157243.1"/>
    </source>
</evidence>
<dbReference type="EMBL" id="JAGMUU010000003">
    <property type="protein sequence ID" value="KAH7157243.1"/>
    <property type="molecule type" value="Genomic_DNA"/>
</dbReference>
<protein>
    <submittedName>
        <fullName evidence="1">Uncharacterized protein</fullName>
    </submittedName>
</protein>
<accession>A0A9P9FC16</accession>
<keyword evidence="2" id="KW-1185">Reference proteome</keyword>
<dbReference type="Proteomes" id="UP000717696">
    <property type="component" value="Unassembled WGS sequence"/>
</dbReference>
<comment type="caution">
    <text evidence="1">The sequence shown here is derived from an EMBL/GenBank/DDBJ whole genome shotgun (WGS) entry which is preliminary data.</text>
</comment>
<gene>
    <name evidence="1" type="ORF">B0J13DRAFT_541401</name>
</gene>
<organism evidence="1 2">
    <name type="scientific">Dactylonectria estremocensis</name>
    <dbReference type="NCBI Taxonomy" id="1079267"/>
    <lineage>
        <taxon>Eukaryota</taxon>
        <taxon>Fungi</taxon>
        <taxon>Dikarya</taxon>
        <taxon>Ascomycota</taxon>
        <taxon>Pezizomycotina</taxon>
        <taxon>Sordariomycetes</taxon>
        <taxon>Hypocreomycetidae</taxon>
        <taxon>Hypocreales</taxon>
        <taxon>Nectriaceae</taxon>
        <taxon>Dactylonectria</taxon>
    </lineage>
</organism>
<sequence length="78" mass="9112">MIPVLLLSQISTWQNFLKKTLGTFMQLLRRTRRCQLKWTPGLGLKDIADYWRNLAILNAISTASPHVRTYKKEPIQLD</sequence>
<dbReference type="OrthoDB" id="5097175at2759"/>
<evidence type="ECO:0000313" key="2">
    <source>
        <dbReference type="Proteomes" id="UP000717696"/>
    </source>
</evidence>
<dbReference type="AlphaFoldDB" id="A0A9P9FC16"/>